<dbReference type="EMBL" id="JADBGQ010000008">
    <property type="protein sequence ID" value="KAG5382198.1"/>
    <property type="molecule type" value="Genomic_DNA"/>
</dbReference>
<evidence type="ECO:0000313" key="2">
    <source>
        <dbReference type="Proteomes" id="UP000823674"/>
    </source>
</evidence>
<evidence type="ECO:0000313" key="1">
    <source>
        <dbReference type="EMBL" id="KAG5382198.1"/>
    </source>
</evidence>
<proteinExistence type="predicted"/>
<comment type="caution">
    <text evidence="1">The sequence shown here is derived from an EMBL/GenBank/DDBJ whole genome shotgun (WGS) entry which is preliminary data.</text>
</comment>
<name>A0ABQ7L9U7_BRACM</name>
<protein>
    <submittedName>
        <fullName evidence="1">Uncharacterized protein</fullName>
    </submittedName>
</protein>
<reference evidence="1 2" key="1">
    <citation type="submission" date="2021-03" db="EMBL/GenBank/DDBJ databases">
        <authorList>
            <person name="King G.J."/>
            <person name="Bancroft I."/>
            <person name="Baten A."/>
            <person name="Bloomfield J."/>
            <person name="Borpatragohain P."/>
            <person name="He Z."/>
            <person name="Irish N."/>
            <person name="Irwin J."/>
            <person name="Liu K."/>
            <person name="Mauleon R.P."/>
            <person name="Moore J."/>
            <person name="Morris R."/>
            <person name="Ostergaard L."/>
            <person name="Wang B."/>
            <person name="Wells R."/>
        </authorList>
    </citation>
    <scope>NUCLEOTIDE SEQUENCE [LARGE SCALE GENOMIC DNA]</scope>
    <source>
        <strain evidence="1">R-o-18</strain>
        <tissue evidence="1">Leaf</tissue>
    </source>
</reference>
<organism evidence="1 2">
    <name type="scientific">Brassica rapa subsp. trilocularis</name>
    <dbReference type="NCBI Taxonomy" id="1813537"/>
    <lineage>
        <taxon>Eukaryota</taxon>
        <taxon>Viridiplantae</taxon>
        <taxon>Streptophyta</taxon>
        <taxon>Embryophyta</taxon>
        <taxon>Tracheophyta</taxon>
        <taxon>Spermatophyta</taxon>
        <taxon>Magnoliopsida</taxon>
        <taxon>eudicotyledons</taxon>
        <taxon>Gunneridae</taxon>
        <taxon>Pentapetalae</taxon>
        <taxon>rosids</taxon>
        <taxon>malvids</taxon>
        <taxon>Brassicales</taxon>
        <taxon>Brassicaceae</taxon>
        <taxon>Brassiceae</taxon>
        <taxon>Brassica</taxon>
    </lineage>
</organism>
<accession>A0ABQ7L9U7</accession>
<keyword evidence="2" id="KW-1185">Reference proteome</keyword>
<sequence>MKFWRERERENKGEQILAPLCGQVRVLVIQVDLLAYVESITTKENFSSHELESYTKSYGLCCPVKVEPAKTSAASKPQSIVDSYTASLEDMTAQGALDVSVTGNLWDLWP</sequence>
<gene>
    <name evidence="1" type="primary">A09p009700.1_BraROA</name>
    <name evidence="1" type="ORF">IGI04_033668</name>
</gene>
<dbReference type="Proteomes" id="UP000823674">
    <property type="component" value="Chromosome A09"/>
</dbReference>